<evidence type="ECO:0000313" key="2">
    <source>
        <dbReference type="Proteomes" id="UP001055811"/>
    </source>
</evidence>
<reference evidence="1 2" key="2">
    <citation type="journal article" date="2022" name="Mol. Ecol. Resour.">
        <title>The genomes of chicory, endive, great burdock and yacon provide insights into Asteraceae paleo-polyploidization history and plant inulin production.</title>
        <authorList>
            <person name="Fan W."/>
            <person name="Wang S."/>
            <person name="Wang H."/>
            <person name="Wang A."/>
            <person name="Jiang F."/>
            <person name="Liu H."/>
            <person name="Zhao H."/>
            <person name="Xu D."/>
            <person name="Zhang Y."/>
        </authorList>
    </citation>
    <scope>NUCLEOTIDE SEQUENCE [LARGE SCALE GENOMIC DNA]</scope>
    <source>
        <strain evidence="2">cv. Punajuju</strain>
        <tissue evidence="1">Leaves</tissue>
    </source>
</reference>
<gene>
    <name evidence="1" type="ORF">L2E82_48537</name>
</gene>
<accession>A0ACB8YYN3</accession>
<dbReference type="Proteomes" id="UP001055811">
    <property type="component" value="Linkage Group LG09"/>
</dbReference>
<proteinExistence type="predicted"/>
<evidence type="ECO:0000313" key="1">
    <source>
        <dbReference type="EMBL" id="KAI3690493.1"/>
    </source>
</evidence>
<name>A0ACB8YYN3_CICIN</name>
<organism evidence="1 2">
    <name type="scientific">Cichorium intybus</name>
    <name type="common">Chicory</name>
    <dbReference type="NCBI Taxonomy" id="13427"/>
    <lineage>
        <taxon>Eukaryota</taxon>
        <taxon>Viridiplantae</taxon>
        <taxon>Streptophyta</taxon>
        <taxon>Embryophyta</taxon>
        <taxon>Tracheophyta</taxon>
        <taxon>Spermatophyta</taxon>
        <taxon>Magnoliopsida</taxon>
        <taxon>eudicotyledons</taxon>
        <taxon>Gunneridae</taxon>
        <taxon>Pentapetalae</taxon>
        <taxon>asterids</taxon>
        <taxon>campanulids</taxon>
        <taxon>Asterales</taxon>
        <taxon>Asteraceae</taxon>
        <taxon>Cichorioideae</taxon>
        <taxon>Cichorieae</taxon>
        <taxon>Cichoriinae</taxon>
        <taxon>Cichorium</taxon>
    </lineage>
</organism>
<keyword evidence="2" id="KW-1185">Reference proteome</keyword>
<dbReference type="EMBL" id="CM042017">
    <property type="protein sequence ID" value="KAI3690493.1"/>
    <property type="molecule type" value="Genomic_DNA"/>
</dbReference>
<protein>
    <submittedName>
        <fullName evidence="1">Uncharacterized protein</fullName>
    </submittedName>
</protein>
<comment type="caution">
    <text evidence="1">The sequence shown here is derived from an EMBL/GenBank/DDBJ whole genome shotgun (WGS) entry which is preliminary data.</text>
</comment>
<sequence>MLRGSKELKRNLQALKKKLETKLNEKYNLFNKKENDLALKVNKIDAKEEELAKTIKRIVESKEQHIKEIEEILNEAKVFAAKSVLHARLMMTKDVEKSEHANWDLEK</sequence>
<reference evidence="2" key="1">
    <citation type="journal article" date="2022" name="Mol. Ecol. Resour.">
        <title>The genomes of chicory, endive, great burdock and yacon provide insights into Asteraceae palaeo-polyploidization history and plant inulin production.</title>
        <authorList>
            <person name="Fan W."/>
            <person name="Wang S."/>
            <person name="Wang H."/>
            <person name="Wang A."/>
            <person name="Jiang F."/>
            <person name="Liu H."/>
            <person name="Zhao H."/>
            <person name="Xu D."/>
            <person name="Zhang Y."/>
        </authorList>
    </citation>
    <scope>NUCLEOTIDE SEQUENCE [LARGE SCALE GENOMIC DNA]</scope>
    <source>
        <strain evidence="2">cv. Punajuju</strain>
    </source>
</reference>